<sequence length="109" mass="12337">MAKRHRISVSQTDVRLACRSVLAKGYCVFDRRRQISINWGSEFQKTAGKDVAARRWAVGICGAGGKLYFLATKIVRSRIRRDLNSRREAVRFSTEGVLAMSASARFTRK</sequence>
<dbReference type="Proteomes" id="UP000199205">
    <property type="component" value="Unassembled WGS sequence"/>
</dbReference>
<accession>A0A1C3X2Z8</accession>
<name>A0A1C3X2Z8_9HYPH</name>
<dbReference type="EMBL" id="FMAF01000023">
    <property type="protein sequence ID" value="SCB46601.1"/>
    <property type="molecule type" value="Genomic_DNA"/>
</dbReference>
<dbReference type="AlphaFoldDB" id="A0A1C3X2Z8"/>
<protein>
    <submittedName>
        <fullName evidence="1">Uncharacterized protein</fullName>
    </submittedName>
</protein>
<organism evidence="1 2">
    <name type="scientific">Rhizobium lusitanum</name>
    <dbReference type="NCBI Taxonomy" id="293958"/>
    <lineage>
        <taxon>Bacteria</taxon>
        <taxon>Pseudomonadati</taxon>
        <taxon>Pseudomonadota</taxon>
        <taxon>Alphaproteobacteria</taxon>
        <taxon>Hyphomicrobiales</taxon>
        <taxon>Rhizobiaceae</taxon>
        <taxon>Rhizobium/Agrobacterium group</taxon>
        <taxon>Rhizobium</taxon>
    </lineage>
</organism>
<proteinExistence type="predicted"/>
<evidence type="ECO:0000313" key="2">
    <source>
        <dbReference type="Proteomes" id="UP000199205"/>
    </source>
</evidence>
<gene>
    <name evidence="1" type="ORF">GA0061101_12358</name>
</gene>
<evidence type="ECO:0000313" key="1">
    <source>
        <dbReference type="EMBL" id="SCB46601.1"/>
    </source>
</evidence>
<reference evidence="1 2" key="1">
    <citation type="submission" date="2016-08" db="EMBL/GenBank/DDBJ databases">
        <authorList>
            <person name="Seilhamer J.J."/>
        </authorList>
    </citation>
    <scope>NUCLEOTIDE SEQUENCE [LARGE SCALE GENOMIC DNA]</scope>
    <source>
        <strain evidence="1 2">P1-7</strain>
    </source>
</reference>